<protein>
    <submittedName>
        <fullName evidence="2">Spore maturation protein CgeB</fullName>
    </submittedName>
</protein>
<keyword evidence="3" id="KW-1185">Reference proteome</keyword>
<comment type="caution">
    <text evidence="2">The sequence shown here is derived from an EMBL/GenBank/DDBJ whole genome shotgun (WGS) entry which is preliminary data.</text>
</comment>
<evidence type="ECO:0000313" key="3">
    <source>
        <dbReference type="Proteomes" id="UP000249364"/>
    </source>
</evidence>
<gene>
    <name evidence="2" type="ORF">LY56_01318</name>
</gene>
<name>A0A2W7QAP5_9RHOB</name>
<proteinExistence type="predicted"/>
<dbReference type="InterPro" id="IPR055259">
    <property type="entry name" value="YkvP/CgeB_Glyco_trans-like"/>
</dbReference>
<dbReference type="EMBL" id="QKZQ01000005">
    <property type="protein sequence ID" value="PZX45758.1"/>
    <property type="molecule type" value="Genomic_DNA"/>
</dbReference>
<dbReference type="Pfam" id="PF13524">
    <property type="entry name" value="Glyco_trans_1_2"/>
    <property type="match status" value="1"/>
</dbReference>
<accession>A0A2W7QAP5</accession>
<evidence type="ECO:0000259" key="1">
    <source>
        <dbReference type="Pfam" id="PF13524"/>
    </source>
</evidence>
<dbReference type="AlphaFoldDB" id="A0A2W7QAP5"/>
<feature type="domain" description="Spore protein YkvP/CgeB glycosyl transferase-like" evidence="1">
    <location>
        <begin position="196"/>
        <end position="340"/>
    </location>
</feature>
<dbReference type="SUPFAM" id="SSF53756">
    <property type="entry name" value="UDP-Glycosyltransferase/glycogen phosphorylase"/>
    <property type="match status" value="1"/>
</dbReference>
<evidence type="ECO:0000313" key="2">
    <source>
        <dbReference type="EMBL" id="PZX45758.1"/>
    </source>
</evidence>
<reference evidence="2 3" key="1">
    <citation type="submission" date="2018-06" db="EMBL/GenBank/DDBJ databases">
        <title>Genomic Encyclopedia of Archaeal and Bacterial Type Strains, Phase II (KMG-II): from individual species to whole genera.</title>
        <authorList>
            <person name="Goeker M."/>
        </authorList>
    </citation>
    <scope>NUCLEOTIDE SEQUENCE [LARGE SCALE GENOMIC DNA]</scope>
    <source>
        <strain evidence="2 3">DSM 13087</strain>
    </source>
</reference>
<organism evidence="2 3">
    <name type="scientific">Roseinatronobacter thiooxidans</name>
    <dbReference type="NCBI Taxonomy" id="121821"/>
    <lineage>
        <taxon>Bacteria</taxon>
        <taxon>Pseudomonadati</taxon>
        <taxon>Pseudomonadota</taxon>
        <taxon>Alphaproteobacteria</taxon>
        <taxon>Rhodobacterales</taxon>
        <taxon>Paracoccaceae</taxon>
        <taxon>Roseinatronobacter</taxon>
    </lineage>
</organism>
<dbReference type="Proteomes" id="UP000249364">
    <property type="component" value="Unassembled WGS sequence"/>
</dbReference>
<dbReference type="OrthoDB" id="7872161at2"/>
<dbReference type="RefSeq" id="WP_111361200.1">
    <property type="nucleotide sequence ID" value="NZ_QKZQ01000005.1"/>
</dbReference>
<sequence>MKILVIGRFFEEGIALFIAEELARMGHEVLRFDPGPIIQPYGGRLRFYWGRLRREVLQTLHQMRTVTGREVHGPGLRKVLAAAGEVDLVFSTHDYLSPADSEAVKAQTRAPLILWYPDPVWSFKRHMFLNASYDMLFFKDPYLVHMIRSKLGKRVYYLPECYSPHSLDPSMAEEPVDPAWATDICIAGNLYAYRVALFQQLAETHDMKIWGLPAPLWMRTGALEPKLQNRFVAHADKARAFRGAKIVLNTLNPSEIWGTNLRTFEACGAGAFQIVDWRPGLGQLFEIGTEVEVFTDTKDLRSKIDRYLAAPEERDMIARAGHVRAARDHTYRVRLEQLLDVVDGRTSGYPEPVPAWQMPGS</sequence>